<dbReference type="AlphaFoldDB" id="E0NUL5"/>
<protein>
    <recommendedName>
        <fullName evidence="3">Fibrobacter succinogene major paralogous domain protein</fullName>
    </recommendedName>
</protein>
<evidence type="ECO:0000313" key="2">
    <source>
        <dbReference type="Proteomes" id="UP000004394"/>
    </source>
</evidence>
<sequence length="482" mass="51223">AGDKLFLNDGTNLLQSSRDNLGTQLVGGVTKVPTASFWFAGTFSNPTYPLRYTGKNGTKDKVTIAATQTQTLPADASHIGESGDCGTATATKSGNHYDFTLSHKAAYLTFVPFTSETGLVGSKLSKIKITANKPLAGTFGFSDSGIDTGTTPTSPSNTITLTVQGADGTGFPLAAAASPSDNSATIVLPPGTYSTFDIEYTVTHPVTHFPGTATVHYTAISFNEGKNKKLAPDVVNAVFPARYLFSDGTTGTFAEIGSRTPIGLVLEEKTPTKDGTAIALDYAKSSMYPLMQGKSGDSNFLWSKRSGVRQDNSAIYSNSPTSATDMDGYKYTWEASGSTDGTIKGNSLDFPAFYVAGHWGDYLAANGITVSGSMVGRKWYLPALGEVLKFRNVFGGSLPLQSDWNATGVISPTEMAAIDAAFTAVGATAFSTITNPDCAWTSTETNEYHNNPISYYVENIGYDNASWKDDTNWFKVVAFVHF</sequence>
<reference evidence="1" key="1">
    <citation type="submission" date="2010-07" db="EMBL/GenBank/DDBJ databases">
        <authorList>
            <person name="Muzny D."/>
            <person name="Qin X."/>
            <person name="Deng J."/>
            <person name="Jiang H."/>
            <person name="Liu Y."/>
            <person name="Qu J."/>
            <person name="Song X.-Z."/>
            <person name="Zhang L."/>
            <person name="Thornton R."/>
            <person name="Coyle M."/>
            <person name="Francisco L."/>
            <person name="Jackson L."/>
            <person name="Javaid M."/>
            <person name="Korchina V."/>
            <person name="Kovar C."/>
            <person name="Mata R."/>
            <person name="Mathew T."/>
            <person name="Ngo R."/>
            <person name="Nguyen L."/>
            <person name="Nguyen N."/>
            <person name="Okwuonu G."/>
            <person name="Ongeri F."/>
            <person name="Pham C."/>
            <person name="Simmons D."/>
            <person name="Wilczek-Boney K."/>
            <person name="Hale W."/>
            <person name="Jakkamsetti A."/>
            <person name="Pham P."/>
            <person name="Ruth R."/>
            <person name="San Lucas F."/>
            <person name="Warren J."/>
            <person name="Zhang J."/>
            <person name="Zhao Z."/>
            <person name="Zhou C."/>
            <person name="Zhu D."/>
            <person name="Lee S."/>
            <person name="Bess C."/>
            <person name="Blankenburg K."/>
            <person name="Forbes L."/>
            <person name="Fu Q."/>
            <person name="Gubbala S."/>
            <person name="Hirani K."/>
            <person name="Jayaseelan J.C."/>
            <person name="Lara F."/>
            <person name="Munidasa M."/>
            <person name="Palculict T."/>
            <person name="Patil S."/>
            <person name="Pu L.-L."/>
            <person name="Saada N."/>
            <person name="Tang L."/>
            <person name="Weissenberger G."/>
            <person name="Zhu Y."/>
            <person name="Hemphill L."/>
            <person name="Shang Y."/>
            <person name="Youmans B."/>
            <person name="Ayvaz T."/>
            <person name="Ross M."/>
            <person name="Santibanez J."/>
            <person name="Aqrawi P."/>
            <person name="Gross S."/>
            <person name="Joshi V."/>
            <person name="Fowler G."/>
            <person name="Nazareth L."/>
            <person name="Reid J."/>
            <person name="Worley K."/>
            <person name="Petrosino J."/>
            <person name="Highlander S."/>
            <person name="Gibbs R."/>
        </authorList>
    </citation>
    <scope>NUCLEOTIDE SEQUENCE [LARGE SCALE GENOMIC DNA]</scope>
    <source>
        <strain evidence="1">DSM 16973</strain>
    </source>
</reference>
<dbReference type="HOGENOM" id="CLU_566892_0_0_10"/>
<gene>
    <name evidence="1" type="ORF">HMPREF0658_1870</name>
</gene>
<comment type="caution">
    <text evidence="1">The sequence shown here is derived from an EMBL/GenBank/DDBJ whole genome shotgun (WGS) entry which is preliminary data.</text>
</comment>
<dbReference type="EMBL" id="AEEI01000052">
    <property type="protein sequence ID" value="EFM01306.1"/>
    <property type="molecule type" value="Genomic_DNA"/>
</dbReference>
<dbReference type="Proteomes" id="UP000004394">
    <property type="component" value="Unassembled WGS sequence"/>
</dbReference>
<dbReference type="BioCyc" id="PMAR862515-HMP:GMOO-1896-MONOMER"/>
<organism evidence="1 2">
    <name type="scientific">Hoylesella marshii DSM 16973 = JCM 13450</name>
    <dbReference type="NCBI Taxonomy" id="862515"/>
    <lineage>
        <taxon>Bacteria</taxon>
        <taxon>Pseudomonadati</taxon>
        <taxon>Bacteroidota</taxon>
        <taxon>Bacteroidia</taxon>
        <taxon>Bacteroidales</taxon>
        <taxon>Prevotellaceae</taxon>
        <taxon>Hoylesella</taxon>
    </lineage>
</organism>
<name>E0NUL5_9BACT</name>
<accession>E0NUL5</accession>
<dbReference type="RefSeq" id="WP_006950190.1">
    <property type="nucleotide sequence ID" value="NZ_GL397214.1"/>
</dbReference>
<feature type="non-terminal residue" evidence="1">
    <location>
        <position position="1"/>
    </location>
</feature>
<evidence type="ECO:0008006" key="3">
    <source>
        <dbReference type="Google" id="ProtNLM"/>
    </source>
</evidence>
<proteinExistence type="predicted"/>
<evidence type="ECO:0000313" key="1">
    <source>
        <dbReference type="EMBL" id="EFM01306.1"/>
    </source>
</evidence>
<keyword evidence="2" id="KW-1185">Reference proteome</keyword>